<proteinExistence type="predicted"/>
<dbReference type="EMBL" id="JBGFUD010004571">
    <property type="protein sequence ID" value="MFH4979730.1"/>
    <property type="molecule type" value="Genomic_DNA"/>
</dbReference>
<name>A0ABD6EIC7_9BILA</name>
<accession>A0ABD6EIC7</accession>
<protein>
    <submittedName>
        <fullName evidence="1">Uncharacterized protein</fullName>
    </submittedName>
</protein>
<reference evidence="1 2" key="1">
    <citation type="submission" date="2024-08" db="EMBL/GenBank/DDBJ databases">
        <title>Gnathostoma spinigerum genome.</title>
        <authorList>
            <person name="Gonzalez-Bertolin B."/>
            <person name="Monzon S."/>
            <person name="Zaballos A."/>
            <person name="Jimenez P."/>
            <person name="Dekumyoy P."/>
            <person name="Varona S."/>
            <person name="Cuesta I."/>
            <person name="Sumanam S."/>
            <person name="Adisakwattana P."/>
            <person name="Gasser R.B."/>
            <person name="Hernandez-Gonzalez A."/>
            <person name="Young N.D."/>
            <person name="Perteguer M.J."/>
        </authorList>
    </citation>
    <scope>NUCLEOTIDE SEQUENCE [LARGE SCALE GENOMIC DNA]</scope>
    <source>
        <strain evidence="1">AL3</strain>
        <tissue evidence="1">Liver</tissue>
    </source>
</reference>
<sequence length="174" mass="19536">MIPKSAIDLISKIILKSYVEKTNENEVTLFLLAPVEFCEHKPIATGISQSQIPPRSTFRRLSFGAWKSEHGSKGCNFVPTLIYDPLCATRSKLYMAMALEMQLLYSPNEIPPDFRYVNVASREADWLGTSIHKQCNCFVHGEIKDAPSSLHKWLFHCSEHSGQASEGNLSICFG</sequence>
<evidence type="ECO:0000313" key="2">
    <source>
        <dbReference type="Proteomes" id="UP001608902"/>
    </source>
</evidence>
<keyword evidence="2" id="KW-1185">Reference proteome</keyword>
<dbReference type="Proteomes" id="UP001608902">
    <property type="component" value="Unassembled WGS sequence"/>
</dbReference>
<dbReference type="AlphaFoldDB" id="A0ABD6EIC7"/>
<organism evidence="1 2">
    <name type="scientific">Gnathostoma spinigerum</name>
    <dbReference type="NCBI Taxonomy" id="75299"/>
    <lineage>
        <taxon>Eukaryota</taxon>
        <taxon>Metazoa</taxon>
        <taxon>Ecdysozoa</taxon>
        <taxon>Nematoda</taxon>
        <taxon>Chromadorea</taxon>
        <taxon>Rhabditida</taxon>
        <taxon>Spirurina</taxon>
        <taxon>Gnathostomatomorpha</taxon>
        <taxon>Gnathostomatoidea</taxon>
        <taxon>Gnathostomatidae</taxon>
        <taxon>Gnathostoma</taxon>
    </lineage>
</organism>
<evidence type="ECO:0000313" key="1">
    <source>
        <dbReference type="EMBL" id="MFH4979730.1"/>
    </source>
</evidence>
<gene>
    <name evidence="1" type="ORF">AB6A40_006439</name>
</gene>
<comment type="caution">
    <text evidence="1">The sequence shown here is derived from an EMBL/GenBank/DDBJ whole genome shotgun (WGS) entry which is preliminary data.</text>
</comment>